<dbReference type="CDD" id="cd02116">
    <property type="entry name" value="ACT"/>
    <property type="match status" value="1"/>
</dbReference>
<dbReference type="InterPro" id="IPR000644">
    <property type="entry name" value="CBS_dom"/>
</dbReference>
<dbReference type="Gene3D" id="3.10.580.10">
    <property type="entry name" value="CBS-domain"/>
    <property type="match status" value="1"/>
</dbReference>
<dbReference type="SUPFAM" id="SSF54631">
    <property type="entry name" value="CBS-domain pair"/>
    <property type="match status" value="1"/>
</dbReference>
<proteinExistence type="predicted"/>
<evidence type="ECO:0000313" key="5">
    <source>
        <dbReference type="EMBL" id="MBJ8349702.1"/>
    </source>
</evidence>
<name>A0A934P9V6_9STRE</name>
<evidence type="ECO:0000313" key="6">
    <source>
        <dbReference type="Proteomes" id="UP000644875"/>
    </source>
</evidence>
<feature type="domain" description="CBS" evidence="3">
    <location>
        <begin position="81"/>
        <end position="139"/>
    </location>
</feature>
<dbReference type="EMBL" id="JAENBP010000003">
    <property type="protein sequence ID" value="MBJ8349702.1"/>
    <property type="molecule type" value="Genomic_DNA"/>
</dbReference>
<evidence type="ECO:0000259" key="3">
    <source>
        <dbReference type="PROSITE" id="PS51371"/>
    </source>
</evidence>
<dbReference type="InterPro" id="IPR045865">
    <property type="entry name" value="ACT-like_dom_sf"/>
</dbReference>
<dbReference type="PROSITE" id="PS51371">
    <property type="entry name" value="CBS"/>
    <property type="match status" value="2"/>
</dbReference>
<accession>A0A934P9V6</accession>
<sequence>MAVRDFMTDTVIHVSPDTTVAQAADLMREKNFRRLPVVENGKLVGLVTEGTLADAKPSKATTLSIYEMNYLLNKTRLKDVMVKKVITIDPKASLEDAIYLMMTNKIGVLPVLEDDQLVGIITDKDVFKTFLEVSGYGVEGVRIRIEAENKVGVLAKIIQAISEENLNIGRTVEANKGSGKVVIEVQIDGVFDTETLRKKLNDKLQPFDINVESIVQTSKKELL</sequence>
<dbReference type="PANTHER" id="PTHR43080">
    <property type="entry name" value="CBS DOMAIN-CONTAINING PROTEIN CBSX3, MITOCHONDRIAL"/>
    <property type="match status" value="1"/>
</dbReference>
<feature type="domain" description="CBS" evidence="3">
    <location>
        <begin position="7"/>
        <end position="63"/>
    </location>
</feature>
<dbReference type="InterPro" id="IPR051257">
    <property type="entry name" value="Diverse_CBS-Domain"/>
</dbReference>
<dbReference type="SMART" id="SM00116">
    <property type="entry name" value="CBS"/>
    <property type="match status" value="2"/>
</dbReference>
<dbReference type="Gene3D" id="3.30.70.260">
    <property type="match status" value="1"/>
</dbReference>
<protein>
    <submittedName>
        <fullName evidence="5">CBS domain-containing protein</fullName>
    </submittedName>
</protein>
<dbReference type="AlphaFoldDB" id="A0A934P9V6"/>
<dbReference type="RefSeq" id="WP_199567625.1">
    <property type="nucleotide sequence ID" value="NZ_JAENBP010000003.1"/>
</dbReference>
<organism evidence="5 6">
    <name type="scientific">Streptococcus zalophi</name>
    <dbReference type="NCBI Taxonomy" id="640031"/>
    <lineage>
        <taxon>Bacteria</taxon>
        <taxon>Bacillati</taxon>
        <taxon>Bacillota</taxon>
        <taxon>Bacilli</taxon>
        <taxon>Lactobacillales</taxon>
        <taxon>Streptococcaceae</taxon>
        <taxon>Streptococcus</taxon>
    </lineage>
</organism>
<dbReference type="PANTHER" id="PTHR43080:SF2">
    <property type="entry name" value="CBS DOMAIN-CONTAINING PROTEIN"/>
    <property type="match status" value="1"/>
</dbReference>
<evidence type="ECO:0000259" key="4">
    <source>
        <dbReference type="PROSITE" id="PS51671"/>
    </source>
</evidence>
<dbReference type="InterPro" id="IPR046342">
    <property type="entry name" value="CBS_dom_sf"/>
</dbReference>
<dbReference type="Pfam" id="PF00571">
    <property type="entry name" value="CBS"/>
    <property type="match status" value="2"/>
</dbReference>
<dbReference type="PROSITE" id="PS51671">
    <property type="entry name" value="ACT"/>
    <property type="match status" value="1"/>
</dbReference>
<feature type="domain" description="ACT" evidence="4">
    <location>
        <begin position="142"/>
        <end position="216"/>
    </location>
</feature>
<dbReference type="InterPro" id="IPR002912">
    <property type="entry name" value="ACT_dom"/>
</dbReference>
<dbReference type="Pfam" id="PF13291">
    <property type="entry name" value="ACT_4"/>
    <property type="match status" value="1"/>
</dbReference>
<dbReference type="Proteomes" id="UP000644875">
    <property type="component" value="Unassembled WGS sequence"/>
</dbReference>
<keyword evidence="6" id="KW-1185">Reference proteome</keyword>
<reference evidence="5 6" key="1">
    <citation type="journal article" date="2021" name="Int. J. Syst. Evol. Microbiol.">
        <title>Streptococcus vicugnae sp. nov., isolated from faeces of alpacas (Vicugna pacos) and cattle (Bos taurus), Streptococcus zalophi sp. nov., and Streptococcus pacificus sp. nov., isolated from respiratory tract of California sea lions (Zalophus californianus).</title>
        <authorList>
            <person name="Volokhov D.V."/>
            <person name="Zagorodnyaya T.A."/>
            <person name="Shen Z."/>
            <person name="Blom J."/>
            <person name="Furtak V.A."/>
            <person name="Eisenberg T."/>
            <person name="Fan P."/>
            <person name="Jeong K.C."/>
            <person name="Gao Y."/>
            <person name="Zhang S."/>
            <person name="Amselle M."/>
        </authorList>
    </citation>
    <scope>NUCLEOTIDE SEQUENCE [LARGE SCALE GENOMIC DNA]</scope>
    <source>
        <strain evidence="6">CSL7508-lung</strain>
    </source>
</reference>
<evidence type="ECO:0000256" key="2">
    <source>
        <dbReference type="PROSITE-ProRule" id="PRU00703"/>
    </source>
</evidence>
<dbReference type="SUPFAM" id="SSF55021">
    <property type="entry name" value="ACT-like"/>
    <property type="match status" value="1"/>
</dbReference>
<comment type="caution">
    <text evidence="5">The sequence shown here is derived from an EMBL/GenBank/DDBJ whole genome shotgun (WGS) entry which is preliminary data.</text>
</comment>
<keyword evidence="1 2" id="KW-0129">CBS domain</keyword>
<evidence type="ECO:0000256" key="1">
    <source>
        <dbReference type="ARBA" id="ARBA00023122"/>
    </source>
</evidence>
<gene>
    <name evidence="5" type="ORF">JHK64_03520</name>
</gene>
<dbReference type="CDD" id="cd04584">
    <property type="entry name" value="CBS_pair_AcuB_like"/>
    <property type="match status" value="1"/>
</dbReference>